<dbReference type="InterPro" id="IPR018465">
    <property type="entry name" value="Scm3/HJURP"/>
</dbReference>
<feature type="compositionally biased region" description="Basic and acidic residues" evidence="1">
    <location>
        <begin position="237"/>
        <end position="256"/>
    </location>
</feature>
<dbReference type="GO" id="GO:0005634">
    <property type="term" value="C:nucleus"/>
    <property type="evidence" value="ECO:0007669"/>
    <property type="project" value="InterPro"/>
</dbReference>
<feature type="compositionally biased region" description="Low complexity" evidence="1">
    <location>
        <begin position="786"/>
        <end position="797"/>
    </location>
</feature>
<keyword evidence="3" id="KW-1185">Reference proteome</keyword>
<evidence type="ECO:0000256" key="1">
    <source>
        <dbReference type="SAM" id="MobiDB-lite"/>
    </source>
</evidence>
<protein>
    <submittedName>
        <fullName evidence="2">Uncharacterized protein</fullName>
    </submittedName>
</protein>
<evidence type="ECO:0000313" key="2">
    <source>
        <dbReference type="EMBL" id="EMD39961.1"/>
    </source>
</evidence>
<feature type="region of interest" description="Disordered" evidence="1">
    <location>
        <begin position="231"/>
        <end position="671"/>
    </location>
</feature>
<dbReference type="EMBL" id="KB445793">
    <property type="protein sequence ID" value="EMD39961.1"/>
    <property type="molecule type" value="Genomic_DNA"/>
</dbReference>
<feature type="compositionally biased region" description="Basic and acidic residues" evidence="1">
    <location>
        <begin position="950"/>
        <end position="967"/>
    </location>
</feature>
<feature type="region of interest" description="Disordered" evidence="1">
    <location>
        <begin position="739"/>
        <end position="967"/>
    </location>
</feature>
<feature type="compositionally biased region" description="Low complexity" evidence="1">
    <location>
        <begin position="473"/>
        <end position="483"/>
    </location>
</feature>
<feature type="compositionally biased region" description="Polar residues" evidence="1">
    <location>
        <begin position="517"/>
        <end position="530"/>
    </location>
</feature>
<name>M2RMA2_CERS8</name>
<feature type="compositionally biased region" description="Polar residues" evidence="1">
    <location>
        <begin position="395"/>
        <end position="409"/>
    </location>
</feature>
<sequence>MTRDVSQRPPLITPSASPPSSRILHVSRSRLSEGPPLPKRPRLASTPSSLFSFSTFSTPSSATAVDPLNDLYEQRQKSRQHLVDFWAQLEERYNRPLDEDDIIDIGTQSVIKDYGTLRGLDKQVEIGSFQDAPGVQDASDVNSEGGGLLTEPEDDVDEIDAFATPAPVDNLSDELEKAKSVLREQAMNPADAEDLEAFLEAERKRRELYGDEEDFDDVHDITFLPDSLASSRAQQTLHDREDSPSLDDRVLANVDEKFDDEQEDFPVYPVTPKRAKSRRKSVAPIIEDASEDEFAAWTTSESSPAKSAVCSRRKSRPATSPLVSSKIIDLPGTSPPHAASLDNDRGSYEAGGASLDDSPPLNVTRRFRARSKSSHCTVDAGPGSLSPCLPALQLQLHTPPQSTSPVQEVSQREASRHNSSGRRPAETPAQKEVFSFPSPPRPNRRLPRIALDPIPAHTGSQSHAASASIEAFSSPQSDLSSSSKTPRTRGTGSLGGKRRASEIINTQKPRSVDETAQRSPACSTDTSSEESPARSPKKPTRIGKGKGKAGAGHQDVSESPELLPAVSPTPRRSQRLTGKSVPKETTDTFPGDLASPQSTQKRKRKRVVSTSSISEQEDAVASVPGLVHEPRSPSKHNSSARVVPAPPSPRGRRQTSSPSRARHALDEDIGGDQPWYLKHAKVMSPAEPYSYMHEYSRYPPLHNPHQYSQRYPSVTPIQNPDIQRQIAGAVQHLTSLLSAATGMPPGHGFPFPQFPQPPHNPWTQTPSRSRRSSRHTGLYDSDPIESAQSSSPYASSSRHVWPYGSDHYSEGTLPPSSPLPSSSPSSPIPHNLYGRERSKSRGLRVSFHLDDNDRPLPPSPQREVHSDDEIAQGRGDTPSARRRSHNSSIVSAMRTQARSKSVGHDGSRRPSMTHGASPGKGKGRTDAVSDGEDEEDVRFGASSPLRSRHTRVERGRTPGPPSRRERS</sequence>
<feature type="compositionally biased region" description="Low complexity" evidence="1">
    <location>
        <begin position="43"/>
        <end position="63"/>
    </location>
</feature>
<dbReference type="AlphaFoldDB" id="M2RMA2"/>
<feature type="compositionally biased region" description="Basic residues" evidence="1">
    <location>
        <begin position="535"/>
        <end position="547"/>
    </location>
</feature>
<feature type="region of interest" description="Disordered" evidence="1">
    <location>
        <begin position="1"/>
        <end position="63"/>
    </location>
</feature>
<reference evidence="2 3" key="1">
    <citation type="journal article" date="2012" name="Proc. Natl. Acad. Sci. U.S.A.">
        <title>Comparative genomics of Ceriporiopsis subvermispora and Phanerochaete chrysosporium provide insight into selective ligninolysis.</title>
        <authorList>
            <person name="Fernandez-Fueyo E."/>
            <person name="Ruiz-Duenas F.J."/>
            <person name="Ferreira P."/>
            <person name="Floudas D."/>
            <person name="Hibbett D.S."/>
            <person name="Canessa P."/>
            <person name="Larrondo L.F."/>
            <person name="James T.Y."/>
            <person name="Seelenfreund D."/>
            <person name="Lobos S."/>
            <person name="Polanco R."/>
            <person name="Tello M."/>
            <person name="Honda Y."/>
            <person name="Watanabe T."/>
            <person name="Watanabe T."/>
            <person name="Ryu J.S."/>
            <person name="Kubicek C.P."/>
            <person name="Schmoll M."/>
            <person name="Gaskell J."/>
            <person name="Hammel K.E."/>
            <person name="St John F.J."/>
            <person name="Vanden Wymelenberg A."/>
            <person name="Sabat G."/>
            <person name="Splinter BonDurant S."/>
            <person name="Syed K."/>
            <person name="Yadav J.S."/>
            <person name="Doddapaneni H."/>
            <person name="Subramanian V."/>
            <person name="Lavin J.L."/>
            <person name="Oguiza J.A."/>
            <person name="Perez G."/>
            <person name="Pisabarro A.G."/>
            <person name="Ramirez L."/>
            <person name="Santoyo F."/>
            <person name="Master E."/>
            <person name="Coutinho P.M."/>
            <person name="Henrissat B."/>
            <person name="Lombard V."/>
            <person name="Magnuson J.K."/>
            <person name="Kuees U."/>
            <person name="Hori C."/>
            <person name="Igarashi K."/>
            <person name="Samejima M."/>
            <person name="Held B.W."/>
            <person name="Barry K.W."/>
            <person name="LaButti K.M."/>
            <person name="Lapidus A."/>
            <person name="Lindquist E.A."/>
            <person name="Lucas S.M."/>
            <person name="Riley R."/>
            <person name="Salamov A.A."/>
            <person name="Hoffmeister D."/>
            <person name="Schwenk D."/>
            <person name="Hadar Y."/>
            <person name="Yarden O."/>
            <person name="de Vries R.P."/>
            <person name="Wiebenga A."/>
            <person name="Stenlid J."/>
            <person name="Eastwood D."/>
            <person name="Grigoriev I.V."/>
            <person name="Berka R.M."/>
            <person name="Blanchette R.A."/>
            <person name="Kersten P."/>
            <person name="Martinez A.T."/>
            <person name="Vicuna R."/>
            <person name="Cullen D."/>
        </authorList>
    </citation>
    <scope>NUCLEOTIDE SEQUENCE [LARGE SCALE GENOMIC DNA]</scope>
    <source>
        <strain evidence="2 3">B</strain>
    </source>
</reference>
<organism evidence="2 3">
    <name type="scientific">Ceriporiopsis subvermispora (strain B)</name>
    <name type="common">White-rot fungus</name>
    <name type="synonym">Gelatoporia subvermispora</name>
    <dbReference type="NCBI Taxonomy" id="914234"/>
    <lineage>
        <taxon>Eukaryota</taxon>
        <taxon>Fungi</taxon>
        <taxon>Dikarya</taxon>
        <taxon>Basidiomycota</taxon>
        <taxon>Agaricomycotina</taxon>
        <taxon>Agaricomycetes</taxon>
        <taxon>Polyporales</taxon>
        <taxon>Gelatoporiaceae</taxon>
        <taxon>Gelatoporia</taxon>
    </lineage>
</organism>
<gene>
    <name evidence="2" type="ORF">CERSUDRAFT_112196</name>
</gene>
<dbReference type="HOGENOM" id="CLU_306285_0_0_1"/>
<feature type="region of interest" description="Disordered" evidence="1">
    <location>
        <begin position="132"/>
        <end position="154"/>
    </location>
</feature>
<dbReference type="GO" id="GO:0042393">
    <property type="term" value="F:histone binding"/>
    <property type="evidence" value="ECO:0007669"/>
    <property type="project" value="InterPro"/>
</dbReference>
<proteinExistence type="predicted"/>
<accession>M2RMA2</accession>
<dbReference type="OrthoDB" id="2420608at2759"/>
<dbReference type="Pfam" id="PF10384">
    <property type="entry name" value="Scm3"/>
    <property type="match status" value="1"/>
</dbReference>
<feature type="compositionally biased region" description="Low complexity" evidence="1">
    <location>
        <begin position="819"/>
        <end position="829"/>
    </location>
</feature>
<dbReference type="STRING" id="914234.M2RMA2"/>
<dbReference type="Proteomes" id="UP000016930">
    <property type="component" value="Unassembled WGS sequence"/>
</dbReference>
<feature type="compositionally biased region" description="Polar residues" evidence="1">
    <location>
        <begin position="886"/>
        <end position="899"/>
    </location>
</feature>
<evidence type="ECO:0000313" key="3">
    <source>
        <dbReference type="Proteomes" id="UP000016930"/>
    </source>
</evidence>